<feature type="domain" description="HTH marR-type" evidence="1">
    <location>
        <begin position="4"/>
        <end position="134"/>
    </location>
</feature>
<dbReference type="SUPFAM" id="SSF46785">
    <property type="entry name" value="Winged helix' DNA-binding domain"/>
    <property type="match status" value="1"/>
</dbReference>
<evidence type="ECO:0000259" key="1">
    <source>
        <dbReference type="PROSITE" id="PS50995"/>
    </source>
</evidence>
<evidence type="ECO:0000313" key="3">
    <source>
        <dbReference type="Proteomes" id="UP001595462"/>
    </source>
</evidence>
<dbReference type="EMBL" id="JBHRSS010000003">
    <property type="protein sequence ID" value="MFC3103733.1"/>
    <property type="molecule type" value="Genomic_DNA"/>
</dbReference>
<keyword evidence="3" id="KW-1185">Reference proteome</keyword>
<dbReference type="Proteomes" id="UP001595462">
    <property type="component" value="Unassembled WGS sequence"/>
</dbReference>
<dbReference type="Gene3D" id="1.10.10.10">
    <property type="entry name" value="Winged helix-like DNA-binding domain superfamily/Winged helix DNA-binding domain"/>
    <property type="match status" value="1"/>
</dbReference>
<dbReference type="InterPro" id="IPR036390">
    <property type="entry name" value="WH_DNA-bd_sf"/>
</dbReference>
<dbReference type="InterPro" id="IPR039422">
    <property type="entry name" value="MarR/SlyA-like"/>
</dbReference>
<dbReference type="InterPro" id="IPR036388">
    <property type="entry name" value="WH-like_DNA-bd_sf"/>
</dbReference>
<dbReference type="Pfam" id="PF12802">
    <property type="entry name" value="MarR_2"/>
    <property type="match status" value="1"/>
</dbReference>
<dbReference type="PANTHER" id="PTHR33164">
    <property type="entry name" value="TRANSCRIPTIONAL REGULATOR, MARR FAMILY"/>
    <property type="match status" value="1"/>
</dbReference>
<sequence>MKDQACICTHVRRGARSLSALYDEALSPAHINVAQFSLLRYVERLAPIAVSDLARATGHERSTLARSLHPLAADGRILIRPGRDRRQRVVTLTPTGRVTLDTALPYWREAQREVDTRLGGRQRQLLSLLADLEGVTP</sequence>
<accession>A0ABV7ELZ2</accession>
<reference evidence="3" key="1">
    <citation type="journal article" date="2019" name="Int. J. Syst. Evol. Microbiol.">
        <title>The Global Catalogue of Microorganisms (GCM) 10K type strain sequencing project: providing services to taxonomists for standard genome sequencing and annotation.</title>
        <authorList>
            <consortium name="The Broad Institute Genomics Platform"/>
            <consortium name="The Broad Institute Genome Sequencing Center for Infectious Disease"/>
            <person name="Wu L."/>
            <person name="Ma J."/>
        </authorList>
    </citation>
    <scope>NUCLEOTIDE SEQUENCE [LARGE SCALE GENOMIC DNA]</scope>
    <source>
        <strain evidence="3">KCTC 52640</strain>
    </source>
</reference>
<dbReference type="SMART" id="SM00347">
    <property type="entry name" value="HTH_MARR"/>
    <property type="match status" value="1"/>
</dbReference>
<dbReference type="PROSITE" id="PS50995">
    <property type="entry name" value="HTH_MARR_2"/>
    <property type="match status" value="1"/>
</dbReference>
<proteinExistence type="predicted"/>
<name>A0ABV7ELZ2_9GAMM</name>
<comment type="caution">
    <text evidence="2">The sequence shown here is derived from an EMBL/GenBank/DDBJ whole genome shotgun (WGS) entry which is preliminary data.</text>
</comment>
<dbReference type="RefSeq" id="WP_380688043.1">
    <property type="nucleotide sequence ID" value="NZ_JBHRSS010000003.1"/>
</dbReference>
<protein>
    <submittedName>
        <fullName evidence="2">MarR family winged helix-turn-helix transcriptional regulator</fullName>
    </submittedName>
</protein>
<gene>
    <name evidence="2" type="ORF">ACFOSU_07495</name>
</gene>
<dbReference type="PANTHER" id="PTHR33164:SF105">
    <property type="entry name" value="TRANSCRIPTIONAL REPRESSOR PROTEIN-RELATED"/>
    <property type="match status" value="1"/>
</dbReference>
<dbReference type="InterPro" id="IPR000835">
    <property type="entry name" value="HTH_MarR-typ"/>
</dbReference>
<evidence type="ECO:0000313" key="2">
    <source>
        <dbReference type="EMBL" id="MFC3103733.1"/>
    </source>
</evidence>
<organism evidence="2 3">
    <name type="scientific">Salinisphaera aquimarina</name>
    <dbReference type="NCBI Taxonomy" id="2094031"/>
    <lineage>
        <taxon>Bacteria</taxon>
        <taxon>Pseudomonadati</taxon>
        <taxon>Pseudomonadota</taxon>
        <taxon>Gammaproteobacteria</taxon>
        <taxon>Salinisphaerales</taxon>
        <taxon>Salinisphaeraceae</taxon>
        <taxon>Salinisphaera</taxon>
    </lineage>
</organism>